<feature type="domain" description="ABC transmembrane type-1" evidence="9">
    <location>
        <begin position="28"/>
        <end position="318"/>
    </location>
</feature>
<feature type="transmembrane region" description="Helical" evidence="7">
    <location>
        <begin position="159"/>
        <end position="187"/>
    </location>
</feature>
<dbReference type="InterPro" id="IPR011527">
    <property type="entry name" value="ABC1_TM_dom"/>
</dbReference>
<dbReference type="GO" id="GO:0005524">
    <property type="term" value="F:ATP binding"/>
    <property type="evidence" value="ECO:0007669"/>
    <property type="project" value="UniProtKB-KW"/>
</dbReference>
<name>A0ABY8C886_9FIRM</name>
<dbReference type="InterPro" id="IPR003593">
    <property type="entry name" value="AAA+_ATPase"/>
</dbReference>
<keyword evidence="4 10" id="KW-0067">ATP-binding</keyword>
<dbReference type="InterPro" id="IPR036640">
    <property type="entry name" value="ABC1_TM_sf"/>
</dbReference>
<dbReference type="PROSITE" id="PS50929">
    <property type="entry name" value="ABC_TM1F"/>
    <property type="match status" value="1"/>
</dbReference>
<reference evidence="10 11" key="1">
    <citation type="submission" date="2023-02" db="EMBL/GenBank/DDBJ databases">
        <title>Novel Oscillospiraceae bacterial genomes.</title>
        <authorList>
            <person name="Srinivasan S."/>
            <person name="Austin M.N."/>
            <person name="Fiedler T.L."/>
            <person name="Strenk S.M."/>
            <person name="Agnew K.J."/>
            <person name="Nagana Gowda G.A."/>
            <person name="Raftery D."/>
            <person name="Beamer M.A."/>
            <person name="Achilles S.L."/>
            <person name="Wiesenfeld H.C."/>
            <person name="Fredricks D.N."/>
            <person name="Hillier S.L."/>
        </authorList>
    </citation>
    <scope>NUCLEOTIDE SEQUENCE [LARGE SCALE GENOMIC DNA]</scope>
    <source>
        <strain evidence="10 11">CHIC02 1186E3-8</strain>
    </source>
</reference>
<evidence type="ECO:0000256" key="4">
    <source>
        <dbReference type="ARBA" id="ARBA00022840"/>
    </source>
</evidence>
<feature type="transmembrane region" description="Helical" evidence="7">
    <location>
        <begin position="69"/>
        <end position="87"/>
    </location>
</feature>
<evidence type="ECO:0000256" key="3">
    <source>
        <dbReference type="ARBA" id="ARBA00022741"/>
    </source>
</evidence>
<feature type="transmembrane region" description="Helical" evidence="7">
    <location>
        <begin position="26"/>
        <end position="48"/>
    </location>
</feature>
<keyword evidence="5 7" id="KW-1133">Transmembrane helix</keyword>
<dbReference type="InterPro" id="IPR003439">
    <property type="entry name" value="ABC_transporter-like_ATP-bd"/>
</dbReference>
<dbReference type="PANTHER" id="PTHR43394:SF1">
    <property type="entry name" value="ATP-BINDING CASSETTE SUB-FAMILY B MEMBER 10, MITOCHONDRIAL"/>
    <property type="match status" value="1"/>
</dbReference>
<dbReference type="InterPro" id="IPR017871">
    <property type="entry name" value="ABC_transporter-like_CS"/>
</dbReference>
<comment type="subcellular location">
    <subcellularLocation>
        <location evidence="1">Cell membrane</location>
        <topology evidence="1">Multi-pass membrane protein</topology>
    </subcellularLocation>
</comment>
<dbReference type="SMART" id="SM00382">
    <property type="entry name" value="AAA"/>
    <property type="match status" value="1"/>
</dbReference>
<dbReference type="Proteomes" id="UP001220478">
    <property type="component" value="Chromosome"/>
</dbReference>
<evidence type="ECO:0000313" key="10">
    <source>
        <dbReference type="EMBL" id="WEG35295.1"/>
    </source>
</evidence>
<evidence type="ECO:0000313" key="11">
    <source>
        <dbReference type="Proteomes" id="UP001220478"/>
    </source>
</evidence>
<dbReference type="PROSITE" id="PS00211">
    <property type="entry name" value="ABC_TRANSPORTER_1"/>
    <property type="match status" value="1"/>
</dbReference>
<organism evidence="10 11">
    <name type="scientific">Amygdalobacter indicium</name>
    <dbReference type="NCBI Taxonomy" id="3029272"/>
    <lineage>
        <taxon>Bacteria</taxon>
        <taxon>Bacillati</taxon>
        <taxon>Bacillota</taxon>
        <taxon>Clostridia</taxon>
        <taxon>Eubacteriales</taxon>
        <taxon>Oscillospiraceae</taxon>
        <taxon>Amygdalobacter</taxon>
    </lineage>
</organism>
<feature type="domain" description="ABC transporter" evidence="8">
    <location>
        <begin position="371"/>
        <end position="605"/>
    </location>
</feature>
<evidence type="ECO:0000256" key="7">
    <source>
        <dbReference type="SAM" id="Phobius"/>
    </source>
</evidence>
<dbReference type="SUPFAM" id="SSF90123">
    <property type="entry name" value="ABC transporter transmembrane region"/>
    <property type="match status" value="1"/>
</dbReference>
<evidence type="ECO:0000259" key="9">
    <source>
        <dbReference type="PROSITE" id="PS50929"/>
    </source>
</evidence>
<keyword evidence="6 7" id="KW-0472">Membrane</keyword>
<keyword evidence="3" id="KW-0547">Nucleotide-binding</keyword>
<keyword evidence="2 7" id="KW-0812">Transmembrane</keyword>
<accession>A0ABY8C886</accession>
<dbReference type="CDD" id="cd18547">
    <property type="entry name" value="ABC_6TM_Tm288_like"/>
    <property type="match status" value="1"/>
</dbReference>
<evidence type="ECO:0000256" key="5">
    <source>
        <dbReference type="ARBA" id="ARBA00022989"/>
    </source>
</evidence>
<dbReference type="Gene3D" id="3.40.50.300">
    <property type="entry name" value="P-loop containing nucleotide triphosphate hydrolases"/>
    <property type="match status" value="1"/>
</dbReference>
<sequence length="610" mass="68722">MLKKDKFSFGSLLRLLRDFSQGNVRALVFAAVAVLVSTVSLAAVSYSLKILLDNYVLPMLAADSRDFQAFYYFLLSLFLLFACGTYSCYFYNLTLINIGLKFLLKLRLRLFTKMQKLSMTYFDRQQVGKIMSMYTNDISSMQNLFTQTIAVIWQNTLQIVFSLCLMFFLSWKLTLFALAFVFFMYIIDQKLGAYSAAYFAQRQKSLTELTGFLEEQLQAIKIIKSYNQTDNCLQKFRDINDKLTDSQIKATVIGQSMAPLISSIGNLQFVLIALIGAFWATNPANGVTIGNLAAFLQLSRSFDQPFAELTYNFNNLIMAAKAGEHIYKLIDTPEENDTGIVELTYTPAKLPAWKIYEPDNQIKVRTIKGKIVVQHLDFAYEPQKEILHDITFTAEPGEKVALVGSTGAGKTTIINLINRFYEVADDKIIYDGIDINTIKKASLRESMSVVLQESHLFSGTIYDNIRFSRPEATLQEIEAAAEQAQADSFIRRLPAGYDTFIDPEATELSGGQIQLLCIARAILADKPLLILDEATSGIDTGTEHLVQKAMNNLMRGKTVLIIAHRLSTIRNCDKILVMDQGSIKEAGNHKQLLDLKGIYYHLWNGTLELD</sequence>
<evidence type="ECO:0000259" key="8">
    <source>
        <dbReference type="PROSITE" id="PS50893"/>
    </source>
</evidence>
<dbReference type="InterPro" id="IPR039421">
    <property type="entry name" value="Type_1_exporter"/>
</dbReference>
<dbReference type="Pfam" id="PF00005">
    <property type="entry name" value="ABC_tran"/>
    <property type="match status" value="1"/>
</dbReference>
<dbReference type="RefSeq" id="WP_315571384.1">
    <property type="nucleotide sequence ID" value="NZ_CP118868.1"/>
</dbReference>
<proteinExistence type="predicted"/>
<dbReference type="EMBL" id="CP118868">
    <property type="protein sequence ID" value="WEG35295.1"/>
    <property type="molecule type" value="Genomic_DNA"/>
</dbReference>
<dbReference type="InterPro" id="IPR027417">
    <property type="entry name" value="P-loop_NTPase"/>
</dbReference>
<dbReference type="SUPFAM" id="SSF52540">
    <property type="entry name" value="P-loop containing nucleoside triphosphate hydrolases"/>
    <property type="match status" value="1"/>
</dbReference>
<evidence type="ECO:0000256" key="2">
    <source>
        <dbReference type="ARBA" id="ARBA00022692"/>
    </source>
</evidence>
<protein>
    <submittedName>
        <fullName evidence="10">ABC transporter ATP-binding protein</fullName>
    </submittedName>
</protein>
<dbReference type="PROSITE" id="PS50893">
    <property type="entry name" value="ABC_TRANSPORTER_2"/>
    <property type="match status" value="1"/>
</dbReference>
<dbReference type="Pfam" id="PF00664">
    <property type="entry name" value="ABC_membrane"/>
    <property type="match status" value="1"/>
</dbReference>
<evidence type="ECO:0000256" key="1">
    <source>
        <dbReference type="ARBA" id="ARBA00004651"/>
    </source>
</evidence>
<keyword evidence="11" id="KW-1185">Reference proteome</keyword>
<evidence type="ECO:0000256" key="6">
    <source>
        <dbReference type="ARBA" id="ARBA00023136"/>
    </source>
</evidence>
<dbReference type="PANTHER" id="PTHR43394">
    <property type="entry name" value="ATP-DEPENDENT PERMEASE MDL1, MITOCHONDRIAL"/>
    <property type="match status" value="1"/>
</dbReference>
<gene>
    <name evidence="10" type="ORF">PYS61_05025</name>
</gene>
<dbReference type="Gene3D" id="1.20.1560.10">
    <property type="entry name" value="ABC transporter type 1, transmembrane domain"/>
    <property type="match status" value="1"/>
</dbReference>